<dbReference type="STRING" id="908615.SAMN05421540_102302"/>
<accession>A0A1H3XAE7</accession>
<gene>
    <name evidence="2" type="ORF">SAMN05421540_102302</name>
</gene>
<dbReference type="PANTHER" id="PTHR43685:SF2">
    <property type="entry name" value="GLYCOSYLTRANSFERASE 2-LIKE DOMAIN-CONTAINING PROTEIN"/>
    <property type="match status" value="1"/>
</dbReference>
<keyword evidence="3" id="KW-1185">Reference proteome</keyword>
<dbReference type="RefSeq" id="WP_234953091.1">
    <property type="nucleotide sequence ID" value="NZ_FNQF01000002.1"/>
</dbReference>
<dbReference type="PANTHER" id="PTHR43685">
    <property type="entry name" value="GLYCOSYLTRANSFERASE"/>
    <property type="match status" value="1"/>
</dbReference>
<evidence type="ECO:0000259" key="1">
    <source>
        <dbReference type="Pfam" id="PF00535"/>
    </source>
</evidence>
<dbReference type="AlphaFoldDB" id="A0A1H3XAE7"/>
<reference evidence="2 3" key="1">
    <citation type="submission" date="2016-10" db="EMBL/GenBank/DDBJ databases">
        <authorList>
            <person name="de Groot N.N."/>
        </authorList>
    </citation>
    <scope>NUCLEOTIDE SEQUENCE [LARGE SCALE GENOMIC DNA]</scope>
    <source>
        <strain evidence="2 3">DSM 23581</strain>
    </source>
</reference>
<keyword evidence="2" id="KW-0808">Transferase</keyword>
<evidence type="ECO:0000313" key="3">
    <source>
        <dbReference type="Proteomes" id="UP000198820"/>
    </source>
</evidence>
<dbReference type="Proteomes" id="UP000198820">
    <property type="component" value="Unassembled WGS sequence"/>
</dbReference>
<feature type="domain" description="Glycosyltransferase 2-like" evidence="1">
    <location>
        <begin position="5"/>
        <end position="123"/>
    </location>
</feature>
<evidence type="ECO:0000313" key="2">
    <source>
        <dbReference type="EMBL" id="SDZ96329.1"/>
    </source>
</evidence>
<dbReference type="Pfam" id="PF00535">
    <property type="entry name" value="Glycos_transf_2"/>
    <property type="match status" value="1"/>
</dbReference>
<dbReference type="SUPFAM" id="SSF53448">
    <property type="entry name" value="Nucleotide-diphospho-sugar transferases"/>
    <property type="match status" value="1"/>
</dbReference>
<organism evidence="2 3">
    <name type="scientific">Psychroflexus halocasei</name>
    <dbReference type="NCBI Taxonomy" id="908615"/>
    <lineage>
        <taxon>Bacteria</taxon>
        <taxon>Pseudomonadati</taxon>
        <taxon>Bacteroidota</taxon>
        <taxon>Flavobacteriia</taxon>
        <taxon>Flavobacteriales</taxon>
        <taxon>Flavobacteriaceae</taxon>
        <taxon>Psychroflexus</taxon>
    </lineage>
</organism>
<protein>
    <submittedName>
        <fullName evidence="2">Glycosyltransferase involved in cell wall bisynthesis</fullName>
    </submittedName>
</protein>
<dbReference type="InterPro" id="IPR001173">
    <property type="entry name" value="Glyco_trans_2-like"/>
</dbReference>
<name>A0A1H3XAE7_9FLAO</name>
<dbReference type="InterPro" id="IPR050834">
    <property type="entry name" value="Glycosyltransf_2"/>
</dbReference>
<proteinExistence type="predicted"/>
<dbReference type="EMBL" id="FNQF01000002">
    <property type="protein sequence ID" value="SDZ96329.1"/>
    <property type="molecule type" value="Genomic_DNA"/>
</dbReference>
<dbReference type="GO" id="GO:0016740">
    <property type="term" value="F:transferase activity"/>
    <property type="evidence" value="ECO:0007669"/>
    <property type="project" value="UniProtKB-KW"/>
</dbReference>
<dbReference type="Gene3D" id="3.90.550.10">
    <property type="entry name" value="Spore Coat Polysaccharide Biosynthesis Protein SpsA, Chain A"/>
    <property type="match status" value="1"/>
</dbReference>
<dbReference type="CDD" id="cd00761">
    <property type="entry name" value="Glyco_tranf_GTA_type"/>
    <property type="match status" value="1"/>
</dbReference>
<dbReference type="InterPro" id="IPR029044">
    <property type="entry name" value="Nucleotide-diphossugar_trans"/>
</dbReference>
<sequence>MPKFSVIIPLYNKAAYIQNTLKAVLEQEFFDFEIIVVDDGSTDNSDQIVKSISDARIHYFYQENQGASQARNKAIELAIGEYLALLDADDIWDSDHLEIINQLISEHPDQKVFATGIRIQDRYGIQEAKYDLIDSDKIVIDFFKNSLAAPILSGSTTVLHASIPKEIGYFDETILSSEDTDYWIRIGLKYPVVFTLKPTATYTFVIGSLSNDKYNFKRQTDFSKFDKYLKNNKGLARYISYNRLSAYLNCMLVEDLENATLLKNKIEIKYLNRLQKITLYLPPFALRYLTLFKNKLNSIGFRPVIFKK</sequence>